<keyword evidence="2" id="KW-1185">Reference proteome</keyword>
<evidence type="ECO:0000313" key="2">
    <source>
        <dbReference type="Proteomes" id="UP000018936"/>
    </source>
</evidence>
<dbReference type="Pfam" id="PF05110">
    <property type="entry name" value="AF-4"/>
    <property type="match status" value="1"/>
</dbReference>
<organism evidence="1 2">
    <name type="scientific">Ophiophagus hannah</name>
    <name type="common">King cobra</name>
    <name type="synonym">Naja hannah</name>
    <dbReference type="NCBI Taxonomy" id="8665"/>
    <lineage>
        <taxon>Eukaryota</taxon>
        <taxon>Metazoa</taxon>
        <taxon>Chordata</taxon>
        <taxon>Craniata</taxon>
        <taxon>Vertebrata</taxon>
        <taxon>Euteleostomi</taxon>
        <taxon>Lepidosauria</taxon>
        <taxon>Squamata</taxon>
        <taxon>Bifurcata</taxon>
        <taxon>Unidentata</taxon>
        <taxon>Episquamata</taxon>
        <taxon>Toxicofera</taxon>
        <taxon>Serpentes</taxon>
        <taxon>Colubroidea</taxon>
        <taxon>Elapidae</taxon>
        <taxon>Elapinae</taxon>
        <taxon>Ophiophagus</taxon>
    </lineage>
</organism>
<dbReference type="EMBL" id="AZIM01001864">
    <property type="protein sequence ID" value="ETE65515.1"/>
    <property type="molecule type" value="Genomic_DNA"/>
</dbReference>
<dbReference type="Proteomes" id="UP000018936">
    <property type="component" value="Unassembled WGS sequence"/>
</dbReference>
<reference evidence="1 2" key="1">
    <citation type="journal article" date="2013" name="Proc. Natl. Acad. Sci. U.S.A.">
        <title>The king cobra genome reveals dynamic gene evolution and adaptation in the snake venom system.</title>
        <authorList>
            <person name="Vonk F.J."/>
            <person name="Casewell N.R."/>
            <person name="Henkel C.V."/>
            <person name="Heimberg A.M."/>
            <person name="Jansen H.J."/>
            <person name="McCleary R.J."/>
            <person name="Kerkkamp H.M."/>
            <person name="Vos R.A."/>
            <person name="Guerreiro I."/>
            <person name="Calvete J.J."/>
            <person name="Wuster W."/>
            <person name="Woods A.E."/>
            <person name="Logan J.M."/>
            <person name="Harrison R.A."/>
            <person name="Castoe T.A."/>
            <person name="de Koning A.P."/>
            <person name="Pollock D.D."/>
            <person name="Yandell M."/>
            <person name="Calderon D."/>
            <person name="Renjifo C."/>
            <person name="Currier R.B."/>
            <person name="Salgado D."/>
            <person name="Pla D."/>
            <person name="Sanz L."/>
            <person name="Hyder A.S."/>
            <person name="Ribeiro J.M."/>
            <person name="Arntzen J.W."/>
            <person name="van den Thillart G.E."/>
            <person name="Boetzer M."/>
            <person name="Pirovano W."/>
            <person name="Dirks R.P."/>
            <person name="Spaink H.P."/>
            <person name="Duboule D."/>
            <person name="McGlinn E."/>
            <person name="Kini R.M."/>
            <person name="Richardson M.K."/>
        </authorList>
    </citation>
    <scope>NUCLEOTIDE SEQUENCE</scope>
    <source>
        <tissue evidence="1">Blood</tissue>
    </source>
</reference>
<feature type="non-terminal residue" evidence="1">
    <location>
        <position position="1"/>
    </location>
</feature>
<dbReference type="AlphaFoldDB" id="V8NTY4"/>
<gene>
    <name evidence="1" type="primary">AFF3</name>
    <name evidence="1" type="ORF">L345_08717</name>
</gene>
<comment type="caution">
    <text evidence="1">The sequence shown here is derived from an EMBL/GenBank/DDBJ whole genome shotgun (WGS) entry which is preliminary data.</text>
</comment>
<evidence type="ECO:0000313" key="1">
    <source>
        <dbReference type="EMBL" id="ETE65515.1"/>
    </source>
</evidence>
<name>V8NTY4_OPHHA</name>
<accession>V8NTY4</accession>
<protein>
    <submittedName>
        <fullName evidence="1">AF4/FMR2 family member 3</fullName>
    </submittedName>
</protein>
<dbReference type="OrthoDB" id="6382204at2759"/>
<dbReference type="Gene3D" id="6.10.250.2670">
    <property type="match status" value="1"/>
</dbReference>
<proteinExistence type="predicted"/>
<sequence length="300" mass="32724">MLRRKEWERRNQETQHEDSIFNTSYSLFSEPYKVCRPDPAHRVLRSGPRGCSENSKGPAHGAFTSKNGACLAEGCKRLSQPKTELTKAMCGPPKLHFRLQSVRAIGATDMKSSWPCSPWPRPSRPPKIKHNPDAGGGWDGHGQLNVTYVGGACGDPMNSASKNRLLSSIFGCDVLLQCSASENGAQDTALLSSVFTGRGTISRSFIVSREAPWARSKHPMGQIWPAGLEFDTPDFSGVKYQQYITAAEPIHCLSAGKLTAQVRDLSATQRDDFPLLASAPAHHADHMTTEMSSENAVSLS</sequence>